<organism evidence="1 2">
    <name type="scientific">Dyella halodurans</name>
    <dbReference type="NCBI Taxonomy" id="1920171"/>
    <lineage>
        <taxon>Bacteria</taxon>
        <taxon>Pseudomonadati</taxon>
        <taxon>Pseudomonadota</taxon>
        <taxon>Gammaproteobacteria</taxon>
        <taxon>Lysobacterales</taxon>
        <taxon>Rhodanobacteraceae</taxon>
        <taxon>Dyella</taxon>
    </lineage>
</organism>
<name>A0ABV9C4F6_9GAMM</name>
<evidence type="ECO:0008006" key="3">
    <source>
        <dbReference type="Google" id="ProtNLM"/>
    </source>
</evidence>
<evidence type="ECO:0000313" key="1">
    <source>
        <dbReference type="EMBL" id="MFC4527770.1"/>
    </source>
</evidence>
<reference evidence="2" key="1">
    <citation type="journal article" date="2019" name="Int. J. Syst. Evol. Microbiol.">
        <title>The Global Catalogue of Microorganisms (GCM) 10K type strain sequencing project: providing services to taxonomists for standard genome sequencing and annotation.</title>
        <authorList>
            <consortium name="The Broad Institute Genomics Platform"/>
            <consortium name="The Broad Institute Genome Sequencing Center for Infectious Disease"/>
            <person name="Wu L."/>
            <person name="Ma J."/>
        </authorList>
    </citation>
    <scope>NUCLEOTIDE SEQUENCE [LARGE SCALE GENOMIC DNA]</scope>
    <source>
        <strain evidence="2">CCM 4481</strain>
    </source>
</reference>
<gene>
    <name evidence="1" type="ORF">ACFO5W_14095</name>
</gene>
<dbReference type="EMBL" id="JBHSGA010000017">
    <property type="protein sequence ID" value="MFC4527770.1"/>
    <property type="molecule type" value="Genomic_DNA"/>
</dbReference>
<comment type="caution">
    <text evidence="1">The sequence shown here is derived from an EMBL/GenBank/DDBJ whole genome shotgun (WGS) entry which is preliminary data.</text>
</comment>
<dbReference type="RefSeq" id="WP_266151748.1">
    <property type="nucleotide sequence ID" value="NZ_CP064028.1"/>
</dbReference>
<protein>
    <recommendedName>
        <fullName evidence="3">DUF4124 domain-containing protein</fullName>
    </recommendedName>
</protein>
<sequence length="199" mass="21055">MERWIGSHAKVLLVHVFLLGSMFPIGATADIYKCTKGGDVAYQETPCEGANVQATHIEVRGLDQFVGCFVTTQGRISRSIEVRANGAGTYELVDEGNPLGSGVVLKQATSEELAAVSNGLHINISNGLSRHSGQTSAYTYTTRVGNRYVTRTATAAQPITAASLYGIYKGSDSSGRSIVLLHTGGGVPQVIDKTTCPSY</sequence>
<proteinExistence type="predicted"/>
<evidence type="ECO:0000313" key="2">
    <source>
        <dbReference type="Proteomes" id="UP001595961"/>
    </source>
</evidence>
<accession>A0ABV9C4F6</accession>
<dbReference type="Proteomes" id="UP001595961">
    <property type="component" value="Unassembled WGS sequence"/>
</dbReference>
<keyword evidence="2" id="KW-1185">Reference proteome</keyword>